<dbReference type="Proteomes" id="UP000270927">
    <property type="component" value="Unassembled WGS sequence"/>
</dbReference>
<keyword evidence="3" id="KW-1185">Reference proteome</keyword>
<dbReference type="InterPro" id="IPR051279">
    <property type="entry name" value="PP1-Reg/Actin-Interact_Protein"/>
</dbReference>
<organism evidence="2 3">
    <name type="scientific">Candidatus Cardinium hertigii</name>
    <dbReference type="NCBI Taxonomy" id="247481"/>
    <lineage>
        <taxon>Bacteria</taxon>
        <taxon>Pseudomonadati</taxon>
        <taxon>Bacteroidota</taxon>
        <taxon>Cytophagia</taxon>
        <taxon>Cytophagales</taxon>
        <taxon>Amoebophilaceae</taxon>
        <taxon>Candidatus Cardinium</taxon>
    </lineage>
</organism>
<comment type="caution">
    <text evidence="2">The sequence shown here is derived from an EMBL/GenBank/DDBJ whole genome shotgun (WGS) entry which is preliminary data.</text>
</comment>
<evidence type="ECO:0000313" key="2">
    <source>
        <dbReference type="EMBL" id="ROT47021.1"/>
    </source>
</evidence>
<feature type="compositionally biased region" description="Acidic residues" evidence="1">
    <location>
        <begin position="502"/>
        <end position="539"/>
    </location>
</feature>
<dbReference type="EMBL" id="RARA01000027">
    <property type="protein sequence ID" value="ROT47021.1"/>
    <property type="molecule type" value="Genomic_DNA"/>
</dbReference>
<sequence>MYFLLILFLVFSGCTKVRLGIGASDAMALASSSTTYLCKYQEKIDDPELMQLVNENKLKNNRYWTVEPNIDIHIHLHELHNKYMYTFQLQNLLGRLVAYLCKEPCYTLTIDCRYVHSSGKYLYAILAALKGTTVRSLCLKRANLGAVEALGTVFSKLKYTKIEDLQLANNKLENNVAALLPTLVCTAVHTLNLCNNNLGLVQADLLGTAFSILKYTKIKNLQLANNKLANNVAALLPALIGTAVHTLNLCNNDLGLVKTEPLGTAFSTLKHTKVEDLKLGGNKLANSVATLLPAFVGTSVRTLDLCDNDLGLVEAETLGTAFSALEHTEIENLKLGCNKLENNVAVLLPALVGNTTLCCLDLDSNDLGSVELPTLDKAFSSLQHTAIDSLSFDTGSFISWDLSSMKQLLAALRDTQIRNVFCLGPEGSRNLVESFNSNIAYPHDTVYHEHGLQRACIRTIMPNNSDLNAARSNRQLKKTIKEYESDKPGLDIISMPPLDEVYTTDEDIENPGEEEEEAYTTDEDTENSDEDEEEYIRYG</sequence>
<gene>
    <name evidence="2" type="ORF">EDM02_05665</name>
</gene>
<evidence type="ECO:0000256" key="1">
    <source>
        <dbReference type="SAM" id="MobiDB-lite"/>
    </source>
</evidence>
<dbReference type="Gene3D" id="3.80.10.10">
    <property type="entry name" value="Ribonuclease Inhibitor"/>
    <property type="match status" value="1"/>
</dbReference>
<accession>A0A3N2QB88</accession>
<name>A0A3N2QB88_9BACT</name>
<dbReference type="PANTHER" id="PTHR24112">
    <property type="entry name" value="LEUCINE-RICH REPEAT, ISOFORM F-RELATED"/>
    <property type="match status" value="1"/>
</dbReference>
<feature type="region of interest" description="Disordered" evidence="1">
    <location>
        <begin position="488"/>
        <end position="539"/>
    </location>
</feature>
<evidence type="ECO:0000313" key="3">
    <source>
        <dbReference type="Proteomes" id="UP000270927"/>
    </source>
</evidence>
<dbReference type="InterPro" id="IPR032675">
    <property type="entry name" value="LRR_dom_sf"/>
</dbReference>
<proteinExistence type="predicted"/>
<dbReference type="SUPFAM" id="SSF52047">
    <property type="entry name" value="RNI-like"/>
    <property type="match status" value="1"/>
</dbReference>
<evidence type="ECO:0008006" key="4">
    <source>
        <dbReference type="Google" id="ProtNLM"/>
    </source>
</evidence>
<reference evidence="2 3" key="1">
    <citation type="submission" date="2018-09" db="EMBL/GenBank/DDBJ databases">
        <title>Comparative Genomics of Wolbachia-Cardinium Dual Endosymbiosis in a Plant-Parasitic Nematode.</title>
        <authorList>
            <person name="Brown A.M.V."/>
            <person name="Wasala S.K."/>
            <person name="Howe D.K."/>
            <person name="Peetz A.B."/>
            <person name="Zasada I.A."/>
            <person name="Denver D.R."/>
        </authorList>
    </citation>
    <scope>NUCLEOTIDE SEQUENCE [LARGE SCALE GENOMIC DNA]</scope>
    <source>
        <strain evidence="2 3">Pp_1</strain>
    </source>
</reference>
<protein>
    <recommendedName>
        <fullName evidence="4">Internalin-A</fullName>
    </recommendedName>
</protein>
<dbReference type="AlphaFoldDB" id="A0A3N2QB88"/>